<evidence type="ECO:0000256" key="4">
    <source>
        <dbReference type="ARBA" id="ARBA00023136"/>
    </source>
</evidence>
<feature type="transmembrane region" description="Helical" evidence="6">
    <location>
        <begin position="263"/>
        <end position="288"/>
    </location>
</feature>
<dbReference type="InterPro" id="IPR008521">
    <property type="entry name" value="Mg_trans_NIPA"/>
</dbReference>
<feature type="region of interest" description="Disordered" evidence="5">
    <location>
        <begin position="406"/>
        <end position="486"/>
    </location>
</feature>
<evidence type="ECO:0000256" key="6">
    <source>
        <dbReference type="SAM" id="Phobius"/>
    </source>
</evidence>
<dbReference type="GO" id="GO:0016020">
    <property type="term" value="C:membrane"/>
    <property type="evidence" value="ECO:0007669"/>
    <property type="project" value="UniProtKB-SubCell"/>
</dbReference>
<feature type="transmembrane region" description="Helical" evidence="6">
    <location>
        <begin position="96"/>
        <end position="115"/>
    </location>
</feature>
<evidence type="ECO:0000256" key="1">
    <source>
        <dbReference type="ARBA" id="ARBA00004141"/>
    </source>
</evidence>
<name>A0A0F7SQA2_PHARH</name>
<reference evidence="7" key="1">
    <citation type="submission" date="2014-08" db="EMBL/GenBank/DDBJ databases">
        <authorList>
            <person name="Sharma Rahul"/>
            <person name="Thines Marco"/>
        </authorList>
    </citation>
    <scope>NUCLEOTIDE SEQUENCE</scope>
</reference>
<organism evidence="7">
    <name type="scientific">Phaffia rhodozyma</name>
    <name type="common">Yeast</name>
    <name type="synonym">Xanthophyllomyces dendrorhous</name>
    <dbReference type="NCBI Taxonomy" id="264483"/>
    <lineage>
        <taxon>Eukaryota</taxon>
        <taxon>Fungi</taxon>
        <taxon>Dikarya</taxon>
        <taxon>Basidiomycota</taxon>
        <taxon>Agaricomycotina</taxon>
        <taxon>Tremellomycetes</taxon>
        <taxon>Cystofilobasidiales</taxon>
        <taxon>Mrakiaceae</taxon>
        <taxon>Phaffia</taxon>
    </lineage>
</organism>
<feature type="transmembrane region" description="Helical" evidence="6">
    <location>
        <begin position="361"/>
        <end position="383"/>
    </location>
</feature>
<evidence type="ECO:0000256" key="5">
    <source>
        <dbReference type="SAM" id="MobiDB-lite"/>
    </source>
</evidence>
<protein>
    <submittedName>
        <fullName evidence="7">Magnesium transporter NIPA</fullName>
    </submittedName>
</protein>
<dbReference type="PANTHER" id="PTHR12570">
    <property type="match status" value="1"/>
</dbReference>
<keyword evidence="3 6" id="KW-1133">Transmembrane helix</keyword>
<dbReference type="Pfam" id="PF05653">
    <property type="entry name" value="Mg_trans_NIPA"/>
    <property type="match status" value="1"/>
</dbReference>
<evidence type="ECO:0000256" key="3">
    <source>
        <dbReference type="ARBA" id="ARBA00022989"/>
    </source>
</evidence>
<evidence type="ECO:0000256" key="2">
    <source>
        <dbReference type="ARBA" id="ARBA00022692"/>
    </source>
</evidence>
<feature type="transmembrane region" description="Helical" evidence="6">
    <location>
        <begin position="152"/>
        <end position="170"/>
    </location>
</feature>
<comment type="subcellular location">
    <subcellularLocation>
        <location evidence="1">Membrane</location>
        <topology evidence="1">Multi-pass membrane protein</topology>
    </subcellularLocation>
</comment>
<feature type="transmembrane region" description="Helical" evidence="6">
    <location>
        <begin position="300"/>
        <end position="322"/>
    </location>
</feature>
<keyword evidence="2 6" id="KW-0812">Transmembrane</keyword>
<feature type="compositionally biased region" description="Basic and acidic residues" evidence="5">
    <location>
        <begin position="406"/>
        <end position="432"/>
    </location>
</feature>
<feature type="transmembrane region" description="Helical" evidence="6">
    <location>
        <begin position="334"/>
        <end position="355"/>
    </location>
</feature>
<proteinExistence type="predicted"/>
<accession>A0A0F7SQA2</accession>
<sequence length="496" mass="54747">MNTSVSPSSLSTPTMTLSSLATTIVLSRTLTASPSATSTVSNDRLDVLPGNPLANFILGLLVITLASVMNSFGLNMMKLDHIKTALIPSGQKRPEWLRPTWLLGFGSYVISQLVGSTLALRYLRAEFVAPLGSSSLVFNFLFARWLVGTRVILILVFASINSGLSNTLSLDRLYVLWGRGGFLFYFFLQILVLFSAWETVHMLALILRNQTSNEDEIEQHLSTGPHKHIPKFFHPVQAYHKSAQRFLSVKLSVLLGRSSEKHLAFCTGIGWASVGGAMAGASLVFAKATVMIGMGEGNVYIHFLPMIMIAFLALSAVLQMIALNRGLKAYDSTLVVPVFYAGYTLLGFVNSMVFLDQVGAYSWTVLFCIAVGVTVLLSGVVLLSSIKKEPVLETPSADVQEDHERHLNAIEHPDHGRTRTESHGIEERRALFDAEEDAEEEDSDDRFKRQSTQKREDELASGAKWEVGSVSDDEEEEGSKWEGQLMDHFCYISDTR</sequence>
<dbReference type="PANTHER" id="PTHR12570:SF82">
    <property type="entry name" value="NIPA-LIKE PROTEIN 3"/>
    <property type="match status" value="1"/>
</dbReference>
<keyword evidence="4 6" id="KW-0472">Membrane</keyword>
<feature type="transmembrane region" description="Helical" evidence="6">
    <location>
        <begin position="56"/>
        <end position="75"/>
    </location>
</feature>
<dbReference type="EMBL" id="LN483142">
    <property type="protein sequence ID" value="CED82735.1"/>
    <property type="molecule type" value="Genomic_DNA"/>
</dbReference>
<feature type="compositionally biased region" description="Basic and acidic residues" evidence="5">
    <location>
        <begin position="445"/>
        <end position="458"/>
    </location>
</feature>
<feature type="transmembrane region" description="Helical" evidence="6">
    <location>
        <begin position="182"/>
        <end position="207"/>
    </location>
</feature>
<dbReference type="AlphaFoldDB" id="A0A0F7SQA2"/>
<evidence type="ECO:0000313" key="7">
    <source>
        <dbReference type="EMBL" id="CED82735.1"/>
    </source>
</evidence>
<feature type="compositionally biased region" description="Acidic residues" evidence="5">
    <location>
        <begin position="433"/>
        <end position="444"/>
    </location>
</feature>
<dbReference type="GO" id="GO:0015095">
    <property type="term" value="F:magnesium ion transmembrane transporter activity"/>
    <property type="evidence" value="ECO:0007669"/>
    <property type="project" value="InterPro"/>
</dbReference>